<evidence type="ECO:0000313" key="4">
    <source>
        <dbReference type="EMBL" id="SFQ05350.1"/>
    </source>
</evidence>
<feature type="chain" id="PRO_5011453696" description="DUF4124 domain-containing protein" evidence="2">
    <location>
        <begin position="17"/>
        <end position="140"/>
    </location>
</feature>
<evidence type="ECO:0000259" key="3">
    <source>
        <dbReference type="Pfam" id="PF13511"/>
    </source>
</evidence>
<evidence type="ECO:0000256" key="1">
    <source>
        <dbReference type="SAM" id="MobiDB-lite"/>
    </source>
</evidence>
<reference evidence="5" key="1">
    <citation type="submission" date="2016-10" db="EMBL/GenBank/DDBJ databases">
        <authorList>
            <person name="Varghese N."/>
            <person name="Submissions S."/>
        </authorList>
    </citation>
    <scope>NUCLEOTIDE SEQUENCE [LARGE SCALE GENOMIC DNA]</scope>
    <source>
        <strain evidence="5">DSM 17834</strain>
    </source>
</reference>
<dbReference type="RefSeq" id="WP_090504113.1">
    <property type="nucleotide sequence ID" value="NZ_FOWX01000030.1"/>
</dbReference>
<protein>
    <recommendedName>
        <fullName evidence="3">DUF4124 domain-containing protein</fullName>
    </recommendedName>
</protein>
<keyword evidence="5" id="KW-1185">Reference proteome</keyword>
<sequence>MRLLLCLLLLPGLAAAEIYRWVDANGQVHFGQRPVAPGAEQVEVRPQVIERDEATRERQERTARFHEARRAEQAQASTVSAERQALRAQECGELRSRLAQIPEGRRYFHSEANGERTYYSDEQLDAARRQLRDRVSERCS</sequence>
<proteinExistence type="predicted"/>
<feature type="domain" description="DUF4124" evidence="3">
    <location>
        <begin position="5"/>
        <end position="46"/>
    </location>
</feature>
<evidence type="ECO:0000256" key="2">
    <source>
        <dbReference type="SAM" id="SignalP"/>
    </source>
</evidence>
<dbReference type="InterPro" id="IPR025392">
    <property type="entry name" value="DUF4124"/>
</dbReference>
<keyword evidence="2" id="KW-0732">Signal</keyword>
<dbReference type="Pfam" id="PF13511">
    <property type="entry name" value="DUF4124"/>
    <property type="match status" value="1"/>
</dbReference>
<dbReference type="EMBL" id="FOWX01000030">
    <property type="protein sequence ID" value="SFQ05350.1"/>
    <property type="molecule type" value="Genomic_DNA"/>
</dbReference>
<name>A0A1I5VD05_9PSED</name>
<dbReference type="STRING" id="289003.SAMN05216190_13025"/>
<feature type="signal peptide" evidence="2">
    <location>
        <begin position="1"/>
        <end position="16"/>
    </location>
</feature>
<organism evidence="4 5">
    <name type="scientific">Pseudomonas borbori</name>
    <dbReference type="NCBI Taxonomy" id="289003"/>
    <lineage>
        <taxon>Bacteria</taxon>
        <taxon>Pseudomonadati</taxon>
        <taxon>Pseudomonadota</taxon>
        <taxon>Gammaproteobacteria</taxon>
        <taxon>Pseudomonadales</taxon>
        <taxon>Pseudomonadaceae</taxon>
        <taxon>Pseudomonas</taxon>
    </lineage>
</organism>
<gene>
    <name evidence="4" type="ORF">SAMN05216190_13025</name>
</gene>
<dbReference type="AlphaFoldDB" id="A0A1I5VD05"/>
<feature type="compositionally biased region" description="Basic and acidic residues" evidence="1">
    <location>
        <begin position="50"/>
        <end position="72"/>
    </location>
</feature>
<evidence type="ECO:0000313" key="5">
    <source>
        <dbReference type="Proteomes" id="UP000198784"/>
    </source>
</evidence>
<dbReference type="Proteomes" id="UP000198784">
    <property type="component" value="Unassembled WGS sequence"/>
</dbReference>
<dbReference type="OrthoDB" id="7068596at2"/>
<feature type="region of interest" description="Disordered" evidence="1">
    <location>
        <begin position="50"/>
        <end position="82"/>
    </location>
</feature>
<accession>A0A1I5VD05</accession>